<reference evidence="5 6" key="1">
    <citation type="submission" date="2018-04" db="EMBL/GenBank/DDBJ databases">
        <authorList>
            <person name="Go L.Y."/>
            <person name="Mitchell J.A."/>
        </authorList>
    </citation>
    <scope>NUCLEOTIDE SEQUENCE [LARGE SCALE GENOMIC DNA]</scope>
    <source>
        <strain evidence="5">ULC066bin1</strain>
    </source>
</reference>
<sequence length="144" mass="15960">MEPQETTVEADSENAIETLTASESTTPSASTESPGPITTPTSEVTAPQITIDIWKQVKHLWEQYFGEGKKSNLTLAITIISTIPVLFAASALLDFLNKLPVLPSVFELVGFAYSIWFVYRYLLLANTRKELIDGILAWKHKVFG</sequence>
<keyword evidence="3" id="KW-1133">Transmembrane helix</keyword>
<dbReference type="PANTHER" id="PTHR33222">
    <property type="match status" value="1"/>
</dbReference>
<reference evidence="5 6" key="2">
    <citation type="submission" date="2018-06" db="EMBL/GenBank/DDBJ databases">
        <title>Metagenomic assembly of (sub)arctic Cyanobacteria and their associated microbiome from non-axenic cultures.</title>
        <authorList>
            <person name="Baurain D."/>
        </authorList>
    </citation>
    <scope>NUCLEOTIDE SEQUENCE [LARGE SCALE GENOMIC DNA]</scope>
    <source>
        <strain evidence="5">ULC066bin1</strain>
    </source>
</reference>
<dbReference type="GO" id="GO:0009579">
    <property type="term" value="C:thylakoid"/>
    <property type="evidence" value="ECO:0007669"/>
    <property type="project" value="InterPro"/>
</dbReference>
<accession>A0A2W4W4E5</accession>
<dbReference type="EMBL" id="QBML01000015">
    <property type="protein sequence ID" value="PZO40064.1"/>
    <property type="molecule type" value="Genomic_DNA"/>
</dbReference>
<gene>
    <name evidence="5" type="ORF">DCF19_12830</name>
</gene>
<dbReference type="InterPro" id="IPR033344">
    <property type="entry name" value="CURT1"/>
</dbReference>
<dbReference type="AlphaFoldDB" id="A0A2W4W4E5"/>
<evidence type="ECO:0000256" key="1">
    <source>
        <dbReference type="ARBA" id="ARBA00004141"/>
    </source>
</evidence>
<comment type="subcellular location">
    <subcellularLocation>
        <location evidence="1">Membrane</location>
        <topology evidence="1">Multi-pass membrane protein</topology>
    </subcellularLocation>
</comment>
<protein>
    <recommendedName>
        <fullName evidence="4">Cyanobacterial aminoacyl-tRNA synthetase CAAD domain-containing protein</fullName>
    </recommendedName>
</protein>
<dbReference type="PANTHER" id="PTHR33222:SF4">
    <property type="entry name" value="PROTEIN CURVATURE THYLAKOID 1A, CHLOROPLASTIC"/>
    <property type="match status" value="1"/>
</dbReference>
<evidence type="ECO:0000313" key="5">
    <source>
        <dbReference type="EMBL" id="PZO40064.1"/>
    </source>
</evidence>
<evidence type="ECO:0000313" key="6">
    <source>
        <dbReference type="Proteomes" id="UP000249467"/>
    </source>
</evidence>
<organism evidence="5 6">
    <name type="scientific">Pseudanabaena frigida</name>
    <dbReference type="NCBI Taxonomy" id="945775"/>
    <lineage>
        <taxon>Bacteria</taxon>
        <taxon>Bacillati</taxon>
        <taxon>Cyanobacteriota</taxon>
        <taxon>Cyanophyceae</taxon>
        <taxon>Pseudanabaenales</taxon>
        <taxon>Pseudanabaenaceae</taxon>
        <taxon>Pseudanabaena</taxon>
    </lineage>
</organism>
<evidence type="ECO:0000256" key="3">
    <source>
        <dbReference type="SAM" id="Phobius"/>
    </source>
</evidence>
<comment type="caution">
    <text evidence="5">The sequence shown here is derived from an EMBL/GenBank/DDBJ whole genome shotgun (WGS) entry which is preliminary data.</text>
</comment>
<evidence type="ECO:0000259" key="4">
    <source>
        <dbReference type="Pfam" id="PF14159"/>
    </source>
</evidence>
<dbReference type="GO" id="GO:0016020">
    <property type="term" value="C:membrane"/>
    <property type="evidence" value="ECO:0007669"/>
    <property type="project" value="UniProtKB-SubCell"/>
</dbReference>
<dbReference type="Pfam" id="PF14159">
    <property type="entry name" value="CAAD"/>
    <property type="match status" value="1"/>
</dbReference>
<name>A0A2W4W4E5_9CYAN</name>
<feature type="transmembrane region" description="Helical" evidence="3">
    <location>
        <begin position="99"/>
        <end position="119"/>
    </location>
</feature>
<dbReference type="Proteomes" id="UP000249467">
    <property type="component" value="Unassembled WGS sequence"/>
</dbReference>
<proteinExistence type="predicted"/>
<dbReference type="InterPro" id="IPR025564">
    <property type="entry name" value="CAAD_dom"/>
</dbReference>
<feature type="domain" description="Cyanobacterial aminoacyl-tRNA synthetase CAAD" evidence="4">
    <location>
        <begin position="59"/>
        <end position="144"/>
    </location>
</feature>
<feature type="compositionally biased region" description="Low complexity" evidence="2">
    <location>
        <begin position="17"/>
        <end position="34"/>
    </location>
</feature>
<feature type="transmembrane region" description="Helical" evidence="3">
    <location>
        <begin position="73"/>
        <end position="93"/>
    </location>
</feature>
<feature type="region of interest" description="Disordered" evidence="2">
    <location>
        <begin position="1"/>
        <end position="44"/>
    </location>
</feature>
<keyword evidence="3" id="KW-0472">Membrane</keyword>
<evidence type="ECO:0000256" key="2">
    <source>
        <dbReference type="SAM" id="MobiDB-lite"/>
    </source>
</evidence>
<keyword evidence="3" id="KW-0812">Transmembrane</keyword>